<gene>
    <name evidence="1" type="ordered locus">cce_2586</name>
</gene>
<sequence length="98" mass="11454">MNRNKSNKIRFTYGDQFQPEKFSLLEIIRLCESCQPDRNRLEQEILDRYFIKHSGGSSDSVLANDNKRKLAMNCFLSLRAYQLIQNTNDAGSKYQLTD</sequence>
<protein>
    <submittedName>
        <fullName evidence="1">Uncharacterized protein</fullName>
    </submittedName>
</protein>
<dbReference type="AlphaFoldDB" id="B1WSE8"/>
<dbReference type="HOGENOM" id="CLU_2329029_0_0_3"/>
<dbReference type="STRING" id="43989.cce_2586"/>
<keyword evidence="2" id="KW-1185">Reference proteome</keyword>
<reference evidence="1 2" key="1">
    <citation type="journal article" date="2008" name="Proc. Natl. Acad. Sci. U.S.A.">
        <title>The genome of Cyanothece 51142, a unicellular diazotrophic cyanobacterium important in the marine nitrogen cycle.</title>
        <authorList>
            <person name="Welsh E.A."/>
            <person name="Liberton M."/>
            <person name="Stoeckel J."/>
            <person name="Loh T."/>
            <person name="Elvitigala T."/>
            <person name="Wang C."/>
            <person name="Wollam A."/>
            <person name="Fulton R.S."/>
            <person name="Clifton S.W."/>
            <person name="Jacobs J.M."/>
            <person name="Aurora R."/>
            <person name="Ghosh B.K."/>
            <person name="Sherman L.A."/>
            <person name="Smith R.D."/>
            <person name="Wilson R.K."/>
            <person name="Pakrasi H.B."/>
        </authorList>
    </citation>
    <scope>NUCLEOTIDE SEQUENCE [LARGE SCALE GENOMIC DNA]</scope>
    <source>
        <strain evidence="2">ATCC 51142 / BH68</strain>
    </source>
</reference>
<dbReference type="RefSeq" id="WP_009544724.1">
    <property type="nucleotide sequence ID" value="NC_010546.1"/>
</dbReference>
<evidence type="ECO:0000313" key="1">
    <source>
        <dbReference type="EMBL" id="ACB51934.1"/>
    </source>
</evidence>
<accession>B1WSE8</accession>
<proteinExistence type="predicted"/>
<organism evidence="1 2">
    <name type="scientific">Crocosphaera subtropica (strain ATCC 51142 / BH68)</name>
    <name type="common">Cyanothece sp. (strain ATCC 51142)</name>
    <dbReference type="NCBI Taxonomy" id="43989"/>
    <lineage>
        <taxon>Bacteria</taxon>
        <taxon>Bacillati</taxon>
        <taxon>Cyanobacteriota</taxon>
        <taxon>Cyanophyceae</taxon>
        <taxon>Oscillatoriophycideae</taxon>
        <taxon>Chroococcales</taxon>
        <taxon>Aphanothecaceae</taxon>
        <taxon>Crocosphaera</taxon>
        <taxon>Crocosphaera subtropica</taxon>
    </lineage>
</organism>
<dbReference type="KEGG" id="cyt:cce_2586"/>
<dbReference type="eggNOG" id="COG0863">
    <property type="taxonomic scope" value="Bacteria"/>
</dbReference>
<name>B1WSE8_CROS5</name>
<dbReference type="EMBL" id="CP000806">
    <property type="protein sequence ID" value="ACB51934.1"/>
    <property type="molecule type" value="Genomic_DNA"/>
</dbReference>
<evidence type="ECO:0000313" key="2">
    <source>
        <dbReference type="Proteomes" id="UP000001203"/>
    </source>
</evidence>
<dbReference type="Proteomes" id="UP000001203">
    <property type="component" value="Chromosome circular"/>
</dbReference>
<dbReference type="REBASE" id="142045">
    <property type="entry name" value="Csp68KORF2587P"/>
</dbReference>